<dbReference type="Gene3D" id="3.30.70.1220">
    <property type="entry name" value="TFB5-like"/>
    <property type="match status" value="1"/>
</dbReference>
<reference evidence="9 10" key="1">
    <citation type="submission" date="2019-01" db="EMBL/GenBank/DDBJ databases">
        <title>Sequencing of cultivated peanut Arachis hypogaea provides insights into genome evolution and oil improvement.</title>
        <authorList>
            <person name="Chen X."/>
        </authorList>
    </citation>
    <scope>NUCLEOTIDE SEQUENCE [LARGE SCALE GENOMIC DNA]</scope>
    <source>
        <strain evidence="10">cv. Fuhuasheng</strain>
        <tissue evidence="9">Leaves</tissue>
    </source>
</reference>
<dbReference type="InterPro" id="IPR009400">
    <property type="entry name" value="TFIIH_TTDA/Tfb5"/>
</dbReference>
<evidence type="ECO:0000313" key="9">
    <source>
        <dbReference type="EMBL" id="RYR07346.1"/>
    </source>
</evidence>
<sequence length="104" mass="11513">MVNAIKGVFISCDIPMAQYIINMNASLPASDKFIIHILDSTHMFVQPQPLPFVELLGYDHDDGDGGGGDMDGGQHNMPYGSGNFLHLYSLGLQTWFQSRKQRLA</sequence>
<comment type="caution">
    <text evidence="9">The sequence shown here is derived from an EMBL/GenBank/DDBJ whole genome shotgun (WGS) entry which is preliminary data.</text>
</comment>
<evidence type="ECO:0000256" key="2">
    <source>
        <dbReference type="ARBA" id="ARBA00007470"/>
    </source>
</evidence>
<dbReference type="Proteomes" id="UP000289738">
    <property type="component" value="Chromosome B05"/>
</dbReference>
<dbReference type="GO" id="GO:0006294">
    <property type="term" value="P:nucleotide-excision repair, preincision complex assembly"/>
    <property type="evidence" value="ECO:0007669"/>
    <property type="project" value="TreeGrafter"/>
</dbReference>
<evidence type="ECO:0000256" key="7">
    <source>
        <dbReference type="ARBA" id="ARBA00023242"/>
    </source>
</evidence>
<proteinExistence type="inferred from homology"/>
<keyword evidence="5 8" id="KW-0804">Transcription</keyword>
<evidence type="ECO:0000256" key="5">
    <source>
        <dbReference type="ARBA" id="ARBA00023163"/>
    </source>
</evidence>
<dbReference type="InterPro" id="IPR035935">
    <property type="entry name" value="TFB5-like_sf"/>
</dbReference>
<dbReference type="SMART" id="SM01395">
    <property type="entry name" value="Tbf5"/>
    <property type="match status" value="1"/>
</dbReference>
<dbReference type="STRING" id="3818.A0A444YZK3"/>
<dbReference type="PANTHER" id="PTHR28580">
    <property type="entry name" value="GENERAL TRANSCRIPTION FACTOR IIH SUBUNIT 5"/>
    <property type="match status" value="1"/>
</dbReference>
<dbReference type="GO" id="GO:0000439">
    <property type="term" value="C:transcription factor TFIIH core complex"/>
    <property type="evidence" value="ECO:0007669"/>
    <property type="project" value="UniProtKB-UniRule"/>
</dbReference>
<comment type="subunit">
    <text evidence="8">Component of the 7-subunit TFIIH core complex.</text>
</comment>
<keyword evidence="6 8" id="KW-0234">DNA repair</keyword>
<dbReference type="GO" id="GO:0006367">
    <property type="term" value="P:transcription initiation at RNA polymerase II promoter"/>
    <property type="evidence" value="ECO:0007669"/>
    <property type="project" value="UniProtKB-UniRule"/>
</dbReference>
<keyword evidence="3 8" id="KW-0227">DNA damage</keyword>
<accession>A0A444YZK3</accession>
<evidence type="ECO:0000313" key="10">
    <source>
        <dbReference type="Proteomes" id="UP000289738"/>
    </source>
</evidence>
<evidence type="ECO:0000256" key="6">
    <source>
        <dbReference type="ARBA" id="ARBA00023204"/>
    </source>
</evidence>
<dbReference type="EMBL" id="SDMP01000015">
    <property type="protein sequence ID" value="RYR07346.1"/>
    <property type="molecule type" value="Genomic_DNA"/>
</dbReference>
<protein>
    <recommendedName>
        <fullName evidence="8">General transcription and DNA repair factor IIH subunit TFB5</fullName>
    </recommendedName>
</protein>
<evidence type="ECO:0000256" key="8">
    <source>
        <dbReference type="RuleBase" id="RU368032"/>
    </source>
</evidence>
<comment type="subcellular location">
    <subcellularLocation>
        <location evidence="1 8">Nucleus</location>
    </subcellularLocation>
</comment>
<dbReference type="GO" id="GO:0005675">
    <property type="term" value="C:transcription factor TFIIH holo complex"/>
    <property type="evidence" value="ECO:0007669"/>
    <property type="project" value="TreeGrafter"/>
</dbReference>
<organism evidence="9 10">
    <name type="scientific">Arachis hypogaea</name>
    <name type="common">Peanut</name>
    <dbReference type="NCBI Taxonomy" id="3818"/>
    <lineage>
        <taxon>Eukaryota</taxon>
        <taxon>Viridiplantae</taxon>
        <taxon>Streptophyta</taxon>
        <taxon>Embryophyta</taxon>
        <taxon>Tracheophyta</taxon>
        <taxon>Spermatophyta</taxon>
        <taxon>Magnoliopsida</taxon>
        <taxon>eudicotyledons</taxon>
        <taxon>Gunneridae</taxon>
        <taxon>Pentapetalae</taxon>
        <taxon>rosids</taxon>
        <taxon>fabids</taxon>
        <taxon>Fabales</taxon>
        <taxon>Fabaceae</taxon>
        <taxon>Papilionoideae</taxon>
        <taxon>50 kb inversion clade</taxon>
        <taxon>dalbergioids sensu lato</taxon>
        <taxon>Dalbergieae</taxon>
        <taxon>Pterocarpus clade</taxon>
        <taxon>Arachis</taxon>
    </lineage>
</organism>
<dbReference type="AlphaFoldDB" id="A0A444YZK3"/>
<comment type="similarity">
    <text evidence="2 8">Belongs to the TFB5 family.</text>
</comment>
<keyword evidence="4 8" id="KW-0805">Transcription regulation</keyword>
<gene>
    <name evidence="9" type="ORF">Ahy_B05g074686</name>
</gene>
<evidence type="ECO:0000256" key="1">
    <source>
        <dbReference type="ARBA" id="ARBA00004123"/>
    </source>
</evidence>
<evidence type="ECO:0000256" key="4">
    <source>
        <dbReference type="ARBA" id="ARBA00023015"/>
    </source>
</evidence>
<evidence type="ECO:0000256" key="3">
    <source>
        <dbReference type="ARBA" id="ARBA00022763"/>
    </source>
</evidence>
<dbReference type="Pfam" id="PF06331">
    <property type="entry name" value="Tfb5"/>
    <property type="match status" value="1"/>
</dbReference>
<keyword evidence="7 8" id="KW-0539">Nucleus</keyword>
<keyword evidence="10" id="KW-1185">Reference proteome</keyword>
<dbReference type="SUPFAM" id="SSF142897">
    <property type="entry name" value="TFB5-like"/>
    <property type="match status" value="1"/>
</dbReference>
<dbReference type="PANTHER" id="PTHR28580:SF1">
    <property type="entry name" value="GENERAL TRANSCRIPTION FACTOR IIH SUBUNIT 5"/>
    <property type="match status" value="1"/>
</dbReference>
<name>A0A444YZK3_ARAHY</name>
<comment type="function">
    <text evidence="8">In NER, TFIIH acts by opening DNA around the lesion to allow the excision of the damaged oligonucleotide and its replacement by a new DNA fragment. In transcription, TFIIH has an essential role in transcription initiation. When the pre-initiation complex (PIC) has been established, TFIIH is required for promoter opening and promoter escape.</text>
</comment>